<dbReference type="AlphaFoldDB" id="A0A507EC33"/>
<feature type="compositionally biased region" description="Basic and acidic residues" evidence="1">
    <location>
        <begin position="63"/>
        <end position="72"/>
    </location>
</feature>
<dbReference type="SUPFAM" id="SSF46565">
    <property type="entry name" value="Chaperone J-domain"/>
    <property type="match status" value="1"/>
</dbReference>
<dbReference type="PRINTS" id="PR00625">
    <property type="entry name" value="JDOMAIN"/>
</dbReference>
<evidence type="ECO:0000313" key="4">
    <source>
        <dbReference type="Proteomes" id="UP000318582"/>
    </source>
</evidence>
<dbReference type="PANTHER" id="PTHR43908">
    <property type="entry name" value="AT29763P-RELATED"/>
    <property type="match status" value="1"/>
</dbReference>
<dbReference type="GO" id="GO:0071218">
    <property type="term" value="P:cellular response to misfolded protein"/>
    <property type="evidence" value="ECO:0007669"/>
    <property type="project" value="TreeGrafter"/>
</dbReference>
<evidence type="ECO:0000259" key="2">
    <source>
        <dbReference type="PROSITE" id="PS50076"/>
    </source>
</evidence>
<dbReference type="Gene3D" id="1.10.287.110">
    <property type="entry name" value="DnaJ domain"/>
    <property type="match status" value="1"/>
</dbReference>
<dbReference type="Pfam" id="PF00226">
    <property type="entry name" value="DnaJ"/>
    <property type="match status" value="1"/>
</dbReference>
<dbReference type="EMBL" id="QEAQ01000008">
    <property type="protein sequence ID" value="TPX61336.1"/>
    <property type="molecule type" value="Genomic_DNA"/>
</dbReference>
<dbReference type="STRING" id="109895.A0A507EC33"/>
<accession>A0A507EC33</accession>
<dbReference type="InterPro" id="IPR036869">
    <property type="entry name" value="J_dom_sf"/>
</dbReference>
<dbReference type="GO" id="GO:0005789">
    <property type="term" value="C:endoplasmic reticulum membrane"/>
    <property type="evidence" value="ECO:0007669"/>
    <property type="project" value="TreeGrafter"/>
</dbReference>
<dbReference type="PROSITE" id="PS00636">
    <property type="entry name" value="DNAJ_1"/>
    <property type="match status" value="1"/>
</dbReference>
<comment type="caution">
    <text evidence="3">The sequence shown here is derived from an EMBL/GenBank/DDBJ whole genome shotgun (WGS) entry which is preliminary data.</text>
</comment>
<feature type="compositionally biased region" description="Polar residues" evidence="1">
    <location>
        <begin position="53"/>
        <end position="62"/>
    </location>
</feature>
<evidence type="ECO:0000313" key="3">
    <source>
        <dbReference type="EMBL" id="TPX61336.1"/>
    </source>
</evidence>
<dbReference type="InterPro" id="IPR018253">
    <property type="entry name" value="DnaJ_domain_CS"/>
</dbReference>
<sequence>MSMNKDEALRCLQISKDKYKEGNTSAALKFATKSISLCETDEGKDWLGFISKMGSTPNSTASKADRPTEARKRTSSTASASEAHSSASRSYTPEQVAGIKRIKACKGKGDLYEILGLTKGCSDAEIKKAYRKLALQFHPDKCGAPGTDDAFKAIGHAFAVLGDSDKRAKYDRFGIESDNSRGGGGGGGAGGMFGQGFGGPQFESEISPEDLFNMFFGDMGGPASRLGQVSDSRHSAVIHMAKAIDNSSRLHKDS</sequence>
<evidence type="ECO:0000256" key="1">
    <source>
        <dbReference type="SAM" id="MobiDB-lite"/>
    </source>
</evidence>
<dbReference type="SMART" id="SM00271">
    <property type="entry name" value="DnaJ"/>
    <property type="match status" value="1"/>
</dbReference>
<feature type="region of interest" description="Disordered" evidence="1">
    <location>
        <begin position="53"/>
        <end position="92"/>
    </location>
</feature>
<keyword evidence="4" id="KW-1185">Reference proteome</keyword>
<dbReference type="InterPro" id="IPR051100">
    <property type="entry name" value="DnaJ_subfamily_B/C"/>
</dbReference>
<organism evidence="3 4">
    <name type="scientific">Powellomyces hirtus</name>
    <dbReference type="NCBI Taxonomy" id="109895"/>
    <lineage>
        <taxon>Eukaryota</taxon>
        <taxon>Fungi</taxon>
        <taxon>Fungi incertae sedis</taxon>
        <taxon>Chytridiomycota</taxon>
        <taxon>Chytridiomycota incertae sedis</taxon>
        <taxon>Chytridiomycetes</taxon>
        <taxon>Spizellomycetales</taxon>
        <taxon>Powellomycetaceae</taxon>
        <taxon>Powellomyces</taxon>
    </lineage>
</organism>
<dbReference type="InterPro" id="IPR001623">
    <property type="entry name" value="DnaJ_domain"/>
</dbReference>
<dbReference type="PROSITE" id="PS50076">
    <property type="entry name" value="DNAJ_2"/>
    <property type="match status" value="1"/>
</dbReference>
<name>A0A507EC33_9FUNG</name>
<proteinExistence type="predicted"/>
<feature type="domain" description="J" evidence="2">
    <location>
        <begin position="110"/>
        <end position="174"/>
    </location>
</feature>
<gene>
    <name evidence="3" type="ORF">PhCBS80983_g01213</name>
</gene>
<dbReference type="Proteomes" id="UP000318582">
    <property type="component" value="Unassembled WGS sequence"/>
</dbReference>
<reference evidence="3 4" key="1">
    <citation type="journal article" date="2019" name="Sci. Rep.">
        <title>Comparative genomics of chytrid fungi reveal insights into the obligate biotrophic and pathogenic lifestyle of Synchytrium endobioticum.</title>
        <authorList>
            <person name="van de Vossenberg B.T.L.H."/>
            <person name="Warris S."/>
            <person name="Nguyen H.D.T."/>
            <person name="van Gent-Pelzer M.P.E."/>
            <person name="Joly D.L."/>
            <person name="van de Geest H.C."/>
            <person name="Bonants P.J.M."/>
            <person name="Smith D.S."/>
            <person name="Levesque C.A."/>
            <person name="van der Lee T.A.J."/>
        </authorList>
    </citation>
    <scope>NUCLEOTIDE SEQUENCE [LARGE SCALE GENOMIC DNA]</scope>
    <source>
        <strain evidence="3 4">CBS 809.83</strain>
    </source>
</reference>
<dbReference type="GO" id="GO:0030544">
    <property type="term" value="F:Hsp70 protein binding"/>
    <property type="evidence" value="ECO:0007669"/>
    <property type="project" value="TreeGrafter"/>
</dbReference>
<dbReference type="CDD" id="cd06257">
    <property type="entry name" value="DnaJ"/>
    <property type="match status" value="1"/>
</dbReference>
<protein>
    <recommendedName>
        <fullName evidence="2">J domain-containing protein</fullName>
    </recommendedName>
</protein>
<feature type="compositionally biased region" description="Low complexity" evidence="1">
    <location>
        <begin position="75"/>
        <end position="90"/>
    </location>
</feature>
<dbReference type="PANTHER" id="PTHR43908:SF3">
    <property type="entry name" value="AT29763P-RELATED"/>
    <property type="match status" value="1"/>
</dbReference>